<accession>A0ABU5RLS0</accession>
<dbReference type="EMBL" id="JAYFSI010000020">
    <property type="protein sequence ID" value="MEA5367227.1"/>
    <property type="molecule type" value="Genomic_DNA"/>
</dbReference>
<name>A0ABU5RLS0_9PSEU</name>
<dbReference type="RefSeq" id="WP_323337057.1">
    <property type="nucleotide sequence ID" value="NZ_JAYFSI010000020.1"/>
</dbReference>
<evidence type="ECO:0000313" key="2">
    <source>
        <dbReference type="Proteomes" id="UP001304298"/>
    </source>
</evidence>
<proteinExistence type="predicted"/>
<gene>
    <name evidence="1" type="ORF">VA596_47405</name>
</gene>
<evidence type="ECO:0000313" key="1">
    <source>
        <dbReference type="EMBL" id="MEA5367227.1"/>
    </source>
</evidence>
<comment type="caution">
    <text evidence="1">The sequence shown here is derived from an EMBL/GenBank/DDBJ whole genome shotgun (WGS) entry which is preliminary data.</text>
</comment>
<reference evidence="1 2" key="1">
    <citation type="submission" date="2023-12" db="EMBL/GenBank/DDBJ databases">
        <title>Amycolatopsis sp. V23-08.</title>
        <authorList>
            <person name="Somphong A."/>
        </authorList>
    </citation>
    <scope>NUCLEOTIDE SEQUENCE [LARGE SCALE GENOMIC DNA]</scope>
    <source>
        <strain evidence="1 2">V23-08</strain>
    </source>
</reference>
<keyword evidence="2" id="KW-1185">Reference proteome</keyword>
<dbReference type="Proteomes" id="UP001304298">
    <property type="component" value="Unassembled WGS sequence"/>
</dbReference>
<organism evidence="1 2">
    <name type="scientific">Amycolatopsis heterodermiae</name>
    <dbReference type="NCBI Taxonomy" id="3110235"/>
    <lineage>
        <taxon>Bacteria</taxon>
        <taxon>Bacillati</taxon>
        <taxon>Actinomycetota</taxon>
        <taxon>Actinomycetes</taxon>
        <taxon>Pseudonocardiales</taxon>
        <taxon>Pseudonocardiaceae</taxon>
        <taxon>Amycolatopsis</taxon>
    </lineage>
</organism>
<sequence>MVAEWVAITIEATSDHLTFRWDGTDQFVIDDRARPDATDPPFADAEAVARGIGDDHTGANALTDVARRCATTPRR</sequence>
<protein>
    <submittedName>
        <fullName evidence="1">Uncharacterized protein</fullName>
    </submittedName>
</protein>